<reference evidence="1" key="2">
    <citation type="submission" date="2020-06" db="EMBL/GenBank/DDBJ databases">
        <title>Helianthus annuus Genome sequencing and assembly Release 2.</title>
        <authorList>
            <person name="Gouzy J."/>
            <person name="Langlade N."/>
            <person name="Munos S."/>
        </authorList>
    </citation>
    <scope>NUCLEOTIDE SEQUENCE</scope>
    <source>
        <tissue evidence="1">Leaves</tissue>
    </source>
</reference>
<evidence type="ECO:0000313" key="2">
    <source>
        <dbReference type="Proteomes" id="UP000215914"/>
    </source>
</evidence>
<accession>A0A9K3H3I9</accession>
<sequence>MALDNWKRLYSNTKTNFHEVAIKAIIFLTVKTTEDEGTQSSLNCFWNWFSFRLIGGRLESSSTTCLPTDFLIN</sequence>
<protein>
    <submittedName>
        <fullName evidence="1">Uncharacterized protein</fullName>
    </submittedName>
</protein>
<gene>
    <name evidence="1" type="ORF">HanXRQr2_Chr15g0696621</name>
</gene>
<dbReference type="Gramene" id="mRNA:HanXRQr2_Chr15g0696621">
    <property type="protein sequence ID" value="CDS:HanXRQr2_Chr15g0696621.1"/>
    <property type="gene ID" value="HanXRQr2_Chr15g0696621"/>
</dbReference>
<dbReference type="AlphaFoldDB" id="A0A9K3H3I9"/>
<evidence type="ECO:0000313" key="1">
    <source>
        <dbReference type="EMBL" id="KAF5764833.1"/>
    </source>
</evidence>
<dbReference type="Proteomes" id="UP000215914">
    <property type="component" value="Unassembled WGS sequence"/>
</dbReference>
<name>A0A9K3H3I9_HELAN</name>
<comment type="caution">
    <text evidence="1">The sequence shown here is derived from an EMBL/GenBank/DDBJ whole genome shotgun (WGS) entry which is preliminary data.</text>
</comment>
<reference evidence="1" key="1">
    <citation type="journal article" date="2017" name="Nature">
        <title>The sunflower genome provides insights into oil metabolism, flowering and Asterid evolution.</title>
        <authorList>
            <person name="Badouin H."/>
            <person name="Gouzy J."/>
            <person name="Grassa C.J."/>
            <person name="Murat F."/>
            <person name="Staton S.E."/>
            <person name="Cottret L."/>
            <person name="Lelandais-Briere C."/>
            <person name="Owens G.L."/>
            <person name="Carrere S."/>
            <person name="Mayjonade B."/>
            <person name="Legrand L."/>
            <person name="Gill N."/>
            <person name="Kane N.C."/>
            <person name="Bowers J.E."/>
            <person name="Hubner S."/>
            <person name="Bellec A."/>
            <person name="Berard A."/>
            <person name="Berges H."/>
            <person name="Blanchet N."/>
            <person name="Boniface M.C."/>
            <person name="Brunel D."/>
            <person name="Catrice O."/>
            <person name="Chaidir N."/>
            <person name="Claudel C."/>
            <person name="Donnadieu C."/>
            <person name="Faraut T."/>
            <person name="Fievet G."/>
            <person name="Helmstetter N."/>
            <person name="King M."/>
            <person name="Knapp S.J."/>
            <person name="Lai Z."/>
            <person name="Le Paslier M.C."/>
            <person name="Lippi Y."/>
            <person name="Lorenzon L."/>
            <person name="Mandel J.R."/>
            <person name="Marage G."/>
            <person name="Marchand G."/>
            <person name="Marquand E."/>
            <person name="Bret-Mestries E."/>
            <person name="Morien E."/>
            <person name="Nambeesan S."/>
            <person name="Nguyen T."/>
            <person name="Pegot-Espagnet P."/>
            <person name="Pouilly N."/>
            <person name="Raftis F."/>
            <person name="Sallet E."/>
            <person name="Schiex T."/>
            <person name="Thomas J."/>
            <person name="Vandecasteele C."/>
            <person name="Vares D."/>
            <person name="Vear F."/>
            <person name="Vautrin S."/>
            <person name="Crespi M."/>
            <person name="Mangin B."/>
            <person name="Burke J.M."/>
            <person name="Salse J."/>
            <person name="Munos S."/>
            <person name="Vincourt P."/>
            <person name="Rieseberg L.H."/>
            <person name="Langlade N.B."/>
        </authorList>
    </citation>
    <scope>NUCLEOTIDE SEQUENCE</scope>
    <source>
        <tissue evidence="1">Leaves</tissue>
    </source>
</reference>
<dbReference type="EMBL" id="MNCJ02000330">
    <property type="protein sequence ID" value="KAF5764833.1"/>
    <property type="molecule type" value="Genomic_DNA"/>
</dbReference>
<keyword evidence="2" id="KW-1185">Reference proteome</keyword>
<organism evidence="1 2">
    <name type="scientific">Helianthus annuus</name>
    <name type="common">Common sunflower</name>
    <dbReference type="NCBI Taxonomy" id="4232"/>
    <lineage>
        <taxon>Eukaryota</taxon>
        <taxon>Viridiplantae</taxon>
        <taxon>Streptophyta</taxon>
        <taxon>Embryophyta</taxon>
        <taxon>Tracheophyta</taxon>
        <taxon>Spermatophyta</taxon>
        <taxon>Magnoliopsida</taxon>
        <taxon>eudicotyledons</taxon>
        <taxon>Gunneridae</taxon>
        <taxon>Pentapetalae</taxon>
        <taxon>asterids</taxon>
        <taxon>campanulids</taxon>
        <taxon>Asterales</taxon>
        <taxon>Asteraceae</taxon>
        <taxon>Asteroideae</taxon>
        <taxon>Heliantheae alliance</taxon>
        <taxon>Heliantheae</taxon>
        <taxon>Helianthus</taxon>
    </lineage>
</organism>
<proteinExistence type="predicted"/>